<evidence type="ECO:0000313" key="2">
    <source>
        <dbReference type="Proteomes" id="UP000039046"/>
    </source>
</evidence>
<dbReference type="PANTHER" id="PTHR43861">
    <property type="entry name" value="TRANS-ACONITATE 2-METHYLTRANSFERASE-RELATED"/>
    <property type="match status" value="1"/>
</dbReference>
<proteinExistence type="predicted"/>
<dbReference type="STRING" id="1531966.A0A0A1TKS4"/>
<dbReference type="EMBL" id="CDHN01000003">
    <property type="protein sequence ID" value="CEJ91425.1"/>
    <property type="molecule type" value="Genomic_DNA"/>
</dbReference>
<dbReference type="HOGENOM" id="CLU_037990_1_0_1"/>
<dbReference type="Pfam" id="PF13489">
    <property type="entry name" value="Methyltransf_23"/>
    <property type="match status" value="1"/>
</dbReference>
<reference evidence="1 2" key="1">
    <citation type="journal article" date="2015" name="Genome Announc.">
        <title>Draft Genome Sequence and Gene Annotation of the Entomopathogenic Fungus Verticillium hemipterigenum.</title>
        <authorList>
            <person name="Horn F."/>
            <person name="Habel A."/>
            <person name="Scharf D.H."/>
            <person name="Dworschak J."/>
            <person name="Brakhage A.A."/>
            <person name="Guthke R."/>
            <person name="Hertweck C."/>
            <person name="Linde J."/>
        </authorList>
    </citation>
    <scope>NUCLEOTIDE SEQUENCE [LARGE SCALE GENOMIC DNA]</scope>
</reference>
<dbReference type="Proteomes" id="UP000039046">
    <property type="component" value="Unassembled WGS sequence"/>
</dbReference>
<evidence type="ECO:0000313" key="1">
    <source>
        <dbReference type="EMBL" id="CEJ91425.1"/>
    </source>
</evidence>
<keyword evidence="2" id="KW-1185">Reference proteome</keyword>
<dbReference type="Gene3D" id="3.40.50.150">
    <property type="entry name" value="Vaccinia Virus protein VP39"/>
    <property type="match status" value="1"/>
</dbReference>
<gene>
    <name evidence="1" type="ORF">VHEMI07136</name>
</gene>
<sequence length="230" mass="25186">MSTVAEANQQHFNKAAADYDNRYKETLGRIENELRDNLDLIGIKQGGRLLDYACGTGLLSRTFQSHVGQTVGIDISENMVEMFNANAAAKGLTKDQCYAYFGNLIDPSDAVGPPSLAGPEFQSFDVAGVGAGFHHFDDTILAATRLGERLKSGGTFFIVDFLPHAPLDHGHAGHHSVQHNGFSEDNTKELFDKAGLGKDFAFKKMDTVFEMKRGDTTITRHCFLARGTRI</sequence>
<evidence type="ECO:0008006" key="3">
    <source>
        <dbReference type="Google" id="ProtNLM"/>
    </source>
</evidence>
<dbReference type="OrthoDB" id="3647at2759"/>
<dbReference type="AlphaFoldDB" id="A0A0A1TKS4"/>
<dbReference type="InterPro" id="IPR029063">
    <property type="entry name" value="SAM-dependent_MTases_sf"/>
</dbReference>
<organism evidence="1 2">
    <name type="scientific">[Torrubiella] hemipterigena</name>
    <dbReference type="NCBI Taxonomy" id="1531966"/>
    <lineage>
        <taxon>Eukaryota</taxon>
        <taxon>Fungi</taxon>
        <taxon>Dikarya</taxon>
        <taxon>Ascomycota</taxon>
        <taxon>Pezizomycotina</taxon>
        <taxon>Sordariomycetes</taxon>
        <taxon>Hypocreomycetidae</taxon>
        <taxon>Hypocreales</taxon>
        <taxon>Clavicipitaceae</taxon>
        <taxon>Clavicipitaceae incertae sedis</taxon>
        <taxon>'Torrubiella' clade</taxon>
    </lineage>
</organism>
<protein>
    <recommendedName>
        <fullName evidence="3">Methyltransferase domain-containing protein</fullName>
    </recommendedName>
</protein>
<accession>A0A0A1TKS4</accession>
<dbReference type="CDD" id="cd02440">
    <property type="entry name" value="AdoMet_MTases"/>
    <property type="match status" value="1"/>
</dbReference>
<name>A0A0A1TKS4_9HYPO</name>
<dbReference type="SUPFAM" id="SSF53335">
    <property type="entry name" value="S-adenosyl-L-methionine-dependent methyltransferases"/>
    <property type="match status" value="1"/>
</dbReference>